<feature type="region of interest" description="Disordered" evidence="1">
    <location>
        <begin position="62"/>
        <end position="147"/>
    </location>
</feature>
<protein>
    <submittedName>
        <fullName evidence="2">Uncharacterized protein</fullName>
    </submittedName>
</protein>
<evidence type="ECO:0000256" key="1">
    <source>
        <dbReference type="SAM" id="MobiDB-lite"/>
    </source>
</evidence>
<comment type="caution">
    <text evidence="2">The sequence shown here is derived from an EMBL/GenBank/DDBJ whole genome shotgun (WGS) entry which is preliminary data.</text>
</comment>
<reference evidence="2 3" key="1">
    <citation type="submission" date="2024-05" db="EMBL/GenBank/DDBJ databases">
        <authorList>
            <person name="Yi C."/>
        </authorList>
    </citation>
    <scope>NUCLEOTIDE SEQUENCE [LARGE SCALE GENOMIC DNA]</scope>
    <source>
        <strain evidence="2 3">XS13</strain>
    </source>
</reference>
<evidence type="ECO:0000313" key="2">
    <source>
        <dbReference type="EMBL" id="MEO9248310.1"/>
    </source>
</evidence>
<evidence type="ECO:0000313" key="3">
    <source>
        <dbReference type="Proteomes" id="UP001484097"/>
    </source>
</evidence>
<sequence>MHENEKVRPVVRDNTGLFLGYRLLWRIRYAANDVYGPASRQSGLNPREGLRVERAQPIAAAYRARGEQPPPAVRRAAGDADAPESEKSEFVTHHGQPPKPFQEGYRYIMVDEQGNPVDPEQTVQPVPRTPQPDDPPASKDPTPRTDD</sequence>
<gene>
    <name evidence="2" type="ORF">ABDK96_11495</name>
</gene>
<dbReference type="Proteomes" id="UP001484097">
    <property type="component" value="Unassembled WGS sequence"/>
</dbReference>
<dbReference type="EMBL" id="JBDXMX010000004">
    <property type="protein sequence ID" value="MEO9248310.1"/>
    <property type="molecule type" value="Genomic_DNA"/>
</dbReference>
<keyword evidence="3" id="KW-1185">Reference proteome</keyword>
<name>A0ABV0IJG5_9MICC</name>
<organism evidence="2 3">
    <name type="scientific">Citricoccus nitrophenolicus</name>
    <dbReference type="NCBI Taxonomy" id="863575"/>
    <lineage>
        <taxon>Bacteria</taxon>
        <taxon>Bacillati</taxon>
        <taxon>Actinomycetota</taxon>
        <taxon>Actinomycetes</taxon>
        <taxon>Micrococcales</taxon>
        <taxon>Micrococcaceae</taxon>
        <taxon>Citricoccus</taxon>
    </lineage>
</organism>
<proteinExistence type="predicted"/>
<dbReference type="RefSeq" id="WP_347920926.1">
    <property type="nucleotide sequence ID" value="NZ_JBDXMX010000004.1"/>
</dbReference>
<accession>A0ABV0IJG5</accession>